<comment type="caution">
    <text evidence="1">The sequence shown here is derived from an EMBL/GenBank/DDBJ whole genome shotgun (WGS) entry which is preliminary data.</text>
</comment>
<name>A0ABD1Y4T4_9MARC</name>
<dbReference type="Pfam" id="PF04827">
    <property type="entry name" value="Plant_tran"/>
    <property type="match status" value="1"/>
</dbReference>
<protein>
    <recommendedName>
        <fullName evidence="3">DDE Tnp4 domain-containing protein</fullName>
    </recommendedName>
</protein>
<dbReference type="InterPro" id="IPR006912">
    <property type="entry name" value="Harbinger_derived_prot"/>
</dbReference>
<proteinExistence type="predicted"/>
<dbReference type="EMBL" id="JBHFFA010000006">
    <property type="protein sequence ID" value="KAL2621762.1"/>
    <property type="molecule type" value="Genomic_DNA"/>
</dbReference>
<evidence type="ECO:0008006" key="3">
    <source>
        <dbReference type="Google" id="ProtNLM"/>
    </source>
</evidence>
<sequence length="305" mass="35414">MISLTVTDLKLLITYRKETTYSCAKNWNVSDSSMNSPRYVRWGESNKIPELRIKPGWTLLVMEGGKKNWYWWRNDTGWVERRTVTGVSTLLKIDNEISNRSSNHKNQRRVKNWQCYSDEEESGGQSATEPAEALPETGMAVNRNCVNREFHRFCPDFIKGMSAQRIDRRAYVGTVSSSSENPLWNCFHATGDCKTFERRTKARLREFSTRNIGSFLKVADLAVISWNARWNDEVDMRPLMYSSFFLLTRKNRRARPFRLVKKIERAFGILQTKFSVLRTGVNSFVTWAADLVKACCILHNVLLKN</sequence>
<keyword evidence="2" id="KW-1185">Reference proteome</keyword>
<evidence type="ECO:0000313" key="2">
    <source>
        <dbReference type="Proteomes" id="UP001605036"/>
    </source>
</evidence>
<gene>
    <name evidence="1" type="ORF">R1flu_001967</name>
</gene>
<dbReference type="AlphaFoldDB" id="A0ABD1Y4T4"/>
<organism evidence="1 2">
    <name type="scientific">Riccia fluitans</name>
    <dbReference type="NCBI Taxonomy" id="41844"/>
    <lineage>
        <taxon>Eukaryota</taxon>
        <taxon>Viridiplantae</taxon>
        <taxon>Streptophyta</taxon>
        <taxon>Embryophyta</taxon>
        <taxon>Marchantiophyta</taxon>
        <taxon>Marchantiopsida</taxon>
        <taxon>Marchantiidae</taxon>
        <taxon>Marchantiales</taxon>
        <taxon>Ricciaceae</taxon>
        <taxon>Riccia</taxon>
    </lineage>
</organism>
<reference evidence="1 2" key="1">
    <citation type="submission" date="2024-09" db="EMBL/GenBank/DDBJ databases">
        <title>Chromosome-scale assembly of Riccia fluitans.</title>
        <authorList>
            <person name="Paukszto L."/>
            <person name="Sawicki J."/>
            <person name="Karawczyk K."/>
            <person name="Piernik-Szablinska J."/>
            <person name="Szczecinska M."/>
            <person name="Mazdziarz M."/>
        </authorList>
    </citation>
    <scope>NUCLEOTIDE SEQUENCE [LARGE SCALE GENOMIC DNA]</scope>
    <source>
        <strain evidence="1">Rf_01</strain>
        <tissue evidence="1">Aerial parts of the thallus</tissue>
    </source>
</reference>
<dbReference type="Proteomes" id="UP001605036">
    <property type="component" value="Unassembled WGS sequence"/>
</dbReference>
<accession>A0ABD1Y4T4</accession>
<evidence type="ECO:0000313" key="1">
    <source>
        <dbReference type="EMBL" id="KAL2621762.1"/>
    </source>
</evidence>